<feature type="region of interest" description="Disordered" evidence="1">
    <location>
        <begin position="1"/>
        <end position="37"/>
    </location>
</feature>
<dbReference type="EMBL" id="PDLM01000005">
    <property type="protein sequence ID" value="RDW77785.1"/>
    <property type="molecule type" value="Genomic_DNA"/>
</dbReference>
<gene>
    <name evidence="2" type="ORF">BP6252_05838</name>
</gene>
<evidence type="ECO:0000313" key="3">
    <source>
        <dbReference type="Proteomes" id="UP000256645"/>
    </source>
</evidence>
<accession>A0A3D8RUV3</accession>
<sequence>MTAAPPSPISSLKPPVGIETANPTPLAHRRGSQRGSGSCSGFDFDFGFGSASASASALAPASTASSWPR</sequence>
<proteinExistence type="predicted"/>
<evidence type="ECO:0000313" key="2">
    <source>
        <dbReference type="EMBL" id="RDW77785.1"/>
    </source>
</evidence>
<comment type="caution">
    <text evidence="2">The sequence shown here is derived from an EMBL/GenBank/DDBJ whole genome shotgun (WGS) entry which is preliminary data.</text>
</comment>
<keyword evidence="3" id="KW-1185">Reference proteome</keyword>
<organism evidence="2 3">
    <name type="scientific">Coleophoma cylindrospora</name>
    <dbReference type="NCBI Taxonomy" id="1849047"/>
    <lineage>
        <taxon>Eukaryota</taxon>
        <taxon>Fungi</taxon>
        <taxon>Dikarya</taxon>
        <taxon>Ascomycota</taxon>
        <taxon>Pezizomycotina</taxon>
        <taxon>Leotiomycetes</taxon>
        <taxon>Helotiales</taxon>
        <taxon>Dermateaceae</taxon>
        <taxon>Coleophoma</taxon>
    </lineage>
</organism>
<name>A0A3D8RUV3_9HELO</name>
<evidence type="ECO:0000256" key="1">
    <source>
        <dbReference type="SAM" id="MobiDB-lite"/>
    </source>
</evidence>
<reference evidence="2 3" key="1">
    <citation type="journal article" date="2018" name="IMA Fungus">
        <title>IMA Genome-F 9: Draft genome sequence of Annulohypoxylon stygium, Aspergillus mulundensis, Berkeleyomyces basicola (syn. Thielaviopsis basicola), Ceratocystis smalleyi, two Cercospora beticola strains, Coleophoma cylindrospora, Fusarium fracticaudum, Phialophora cf. hyalina, and Morchella septimelata.</title>
        <authorList>
            <person name="Wingfield B.D."/>
            <person name="Bills G.F."/>
            <person name="Dong Y."/>
            <person name="Huang W."/>
            <person name="Nel W.J."/>
            <person name="Swalarsk-Parry B.S."/>
            <person name="Vaghefi N."/>
            <person name="Wilken P.M."/>
            <person name="An Z."/>
            <person name="de Beer Z.W."/>
            <person name="De Vos L."/>
            <person name="Chen L."/>
            <person name="Duong T.A."/>
            <person name="Gao Y."/>
            <person name="Hammerbacher A."/>
            <person name="Kikkert J.R."/>
            <person name="Li Y."/>
            <person name="Li H."/>
            <person name="Li K."/>
            <person name="Li Q."/>
            <person name="Liu X."/>
            <person name="Ma X."/>
            <person name="Naidoo K."/>
            <person name="Pethybridge S.J."/>
            <person name="Sun J."/>
            <person name="Steenkamp E.T."/>
            <person name="van der Nest M.A."/>
            <person name="van Wyk S."/>
            <person name="Wingfield M.J."/>
            <person name="Xiong C."/>
            <person name="Yue Q."/>
            <person name="Zhang X."/>
        </authorList>
    </citation>
    <scope>NUCLEOTIDE SEQUENCE [LARGE SCALE GENOMIC DNA]</scope>
    <source>
        <strain evidence="2 3">BP6252</strain>
    </source>
</reference>
<protein>
    <submittedName>
        <fullName evidence="2">Uncharacterized protein</fullName>
    </submittedName>
</protein>
<dbReference type="AlphaFoldDB" id="A0A3D8RUV3"/>
<dbReference type="Proteomes" id="UP000256645">
    <property type="component" value="Unassembled WGS sequence"/>
</dbReference>